<protein>
    <submittedName>
        <fullName evidence="2">Uncharacterized protein</fullName>
    </submittedName>
</protein>
<gene>
    <name evidence="2" type="ORF">FD145_674</name>
</gene>
<name>A0A833L1K6_UNCSA</name>
<evidence type="ECO:0000313" key="2">
    <source>
        <dbReference type="EMBL" id="KAF0134449.1"/>
    </source>
</evidence>
<reference evidence="2 3" key="1">
    <citation type="submission" date="2019-12" db="EMBL/GenBank/DDBJ databases">
        <authorList>
            <person name="Wolfe R."/>
            <person name="Danczak R."/>
            <person name="Wilkins M."/>
        </authorList>
    </citation>
    <scope>NUCLEOTIDE SEQUENCE [LARGE SCALE GENOMIC DNA]</scope>
    <source>
        <strain evidence="2">X2_MaxBin.013</strain>
    </source>
</reference>
<keyword evidence="1" id="KW-0732">Signal</keyword>
<sequence>MAKARSKSNSNNFATIFLLALVFSLTTAACALANSSLLFKEAQLVIGQGQSQHMPMQESSLGIDYLNRLSGDSGDRALLAFQGRFVWNNGKNRIEPQIYNSYIKFKNPFTNLWLGHSQASYGLNSYFDSHALLLAPLGMTDFGFENDWGAGLLRDTNWGDIAISYTLGSGMSVQAEGNHLASTRISFGVINQRNFNIGLSKANGTLAQNIAVDFTGLDGALLYENYELRVENTSGAKSGLSYHSFLVRGGIKFLEEDRLKLELQQVNSEQGTMSDQATFFGLTYIFDENLTFRLMGQSEAMAKDIKLTFQGYFYTPW</sequence>
<evidence type="ECO:0000313" key="3">
    <source>
        <dbReference type="Proteomes" id="UP000488506"/>
    </source>
</evidence>
<dbReference type="EMBL" id="WPAF01000008">
    <property type="protein sequence ID" value="KAF0134449.1"/>
    <property type="molecule type" value="Genomic_DNA"/>
</dbReference>
<proteinExistence type="predicted"/>
<feature type="chain" id="PRO_5032602345" evidence="1">
    <location>
        <begin position="34"/>
        <end position="317"/>
    </location>
</feature>
<comment type="caution">
    <text evidence="2">The sequence shown here is derived from an EMBL/GenBank/DDBJ whole genome shotgun (WGS) entry which is preliminary data.</text>
</comment>
<accession>A0A833L1K6</accession>
<dbReference type="SUPFAM" id="SSF56935">
    <property type="entry name" value="Porins"/>
    <property type="match status" value="1"/>
</dbReference>
<dbReference type="Proteomes" id="UP000488506">
    <property type="component" value="Unassembled WGS sequence"/>
</dbReference>
<evidence type="ECO:0000256" key="1">
    <source>
        <dbReference type="SAM" id="SignalP"/>
    </source>
</evidence>
<dbReference type="PROSITE" id="PS51257">
    <property type="entry name" value="PROKAR_LIPOPROTEIN"/>
    <property type="match status" value="1"/>
</dbReference>
<dbReference type="AlphaFoldDB" id="A0A833L1K6"/>
<feature type="signal peptide" evidence="1">
    <location>
        <begin position="1"/>
        <end position="33"/>
    </location>
</feature>
<organism evidence="2 3">
    <name type="scientific">Candidatus Saganbacteria bacterium</name>
    <dbReference type="NCBI Taxonomy" id="2575572"/>
    <lineage>
        <taxon>Bacteria</taxon>
        <taxon>Bacillati</taxon>
        <taxon>Saganbacteria</taxon>
    </lineage>
</organism>